<feature type="domain" description="N-acetyltransferase" evidence="1">
    <location>
        <begin position="68"/>
        <end position="215"/>
    </location>
</feature>
<sequence>MASPQRAPSELVIERATPSDIAELGPIFTTCFADPFMQRIFAPTPAAEQWWRETNAFNLTQRPADHFLVARDPAHGNRAVAYAKWQCPTGDAPSADEFFPRFQSWPPPDGDAELGSRFFDALHRGRLQFFEEKGVTEYLYLDILATLPEYRRRGAGSRLVEWGCRLADEQGKMAYVDASDMGAPLYRAWGFEFLQTIEVPGVEFGCAAYVRYPKTKEEPVSERVSVDLRSS</sequence>
<evidence type="ECO:0000313" key="2">
    <source>
        <dbReference type="EMBL" id="KAL3425443.1"/>
    </source>
</evidence>
<dbReference type="InterPro" id="IPR016181">
    <property type="entry name" value="Acyl_CoA_acyltransferase"/>
</dbReference>
<organism evidence="2 3">
    <name type="scientific">Phlyctema vagabunda</name>
    <dbReference type="NCBI Taxonomy" id="108571"/>
    <lineage>
        <taxon>Eukaryota</taxon>
        <taxon>Fungi</taxon>
        <taxon>Dikarya</taxon>
        <taxon>Ascomycota</taxon>
        <taxon>Pezizomycotina</taxon>
        <taxon>Leotiomycetes</taxon>
        <taxon>Helotiales</taxon>
        <taxon>Dermateaceae</taxon>
        <taxon>Phlyctema</taxon>
    </lineage>
</organism>
<protein>
    <submittedName>
        <fullName evidence="2">GNAT family</fullName>
    </submittedName>
</protein>
<dbReference type="CDD" id="cd04301">
    <property type="entry name" value="NAT_SF"/>
    <property type="match status" value="1"/>
</dbReference>
<dbReference type="PROSITE" id="PS51186">
    <property type="entry name" value="GNAT"/>
    <property type="match status" value="1"/>
</dbReference>
<dbReference type="PANTHER" id="PTHR42791:SF1">
    <property type="entry name" value="N-ACETYLTRANSFERASE DOMAIN-CONTAINING PROTEIN"/>
    <property type="match status" value="1"/>
</dbReference>
<dbReference type="Gene3D" id="3.40.630.30">
    <property type="match status" value="1"/>
</dbReference>
<evidence type="ECO:0000259" key="1">
    <source>
        <dbReference type="PROSITE" id="PS51186"/>
    </source>
</evidence>
<dbReference type="Proteomes" id="UP001629113">
    <property type="component" value="Unassembled WGS sequence"/>
</dbReference>
<dbReference type="InterPro" id="IPR000182">
    <property type="entry name" value="GNAT_dom"/>
</dbReference>
<reference evidence="2 3" key="1">
    <citation type="submission" date="2024-06" db="EMBL/GenBank/DDBJ databases">
        <title>Complete genome of Phlyctema vagabunda strain 19-DSS-EL-015.</title>
        <authorList>
            <person name="Fiorenzani C."/>
        </authorList>
    </citation>
    <scope>NUCLEOTIDE SEQUENCE [LARGE SCALE GENOMIC DNA]</scope>
    <source>
        <strain evidence="2 3">19-DSS-EL-015</strain>
    </source>
</reference>
<proteinExistence type="predicted"/>
<gene>
    <name evidence="2" type="ORF">PVAG01_02234</name>
</gene>
<evidence type="ECO:0000313" key="3">
    <source>
        <dbReference type="Proteomes" id="UP001629113"/>
    </source>
</evidence>
<dbReference type="EMBL" id="JBFCZG010000002">
    <property type="protein sequence ID" value="KAL3425443.1"/>
    <property type="molecule type" value="Genomic_DNA"/>
</dbReference>
<dbReference type="PANTHER" id="PTHR42791">
    <property type="entry name" value="GNAT FAMILY ACETYLTRANSFERASE"/>
    <property type="match status" value="1"/>
</dbReference>
<name>A0ABR4PQ38_9HELO</name>
<keyword evidence="3" id="KW-1185">Reference proteome</keyword>
<accession>A0ABR4PQ38</accession>
<dbReference type="Pfam" id="PF13508">
    <property type="entry name" value="Acetyltransf_7"/>
    <property type="match status" value="1"/>
</dbReference>
<comment type="caution">
    <text evidence="2">The sequence shown here is derived from an EMBL/GenBank/DDBJ whole genome shotgun (WGS) entry which is preliminary data.</text>
</comment>
<dbReference type="SUPFAM" id="SSF55729">
    <property type="entry name" value="Acyl-CoA N-acyltransferases (Nat)"/>
    <property type="match status" value="1"/>
</dbReference>
<dbReference type="InterPro" id="IPR052523">
    <property type="entry name" value="Trichothecene_AcTrans"/>
</dbReference>